<dbReference type="OrthoDB" id="4476768at2759"/>
<feature type="compositionally biased region" description="Basic and acidic residues" evidence="1">
    <location>
        <begin position="184"/>
        <end position="196"/>
    </location>
</feature>
<dbReference type="Proteomes" id="UP000244073">
    <property type="component" value="Unassembled WGS sequence"/>
</dbReference>
<feature type="compositionally biased region" description="Polar residues" evidence="1">
    <location>
        <begin position="124"/>
        <end position="158"/>
    </location>
</feature>
<dbReference type="GeneID" id="63817468"/>
<evidence type="ECO:0000313" key="3">
    <source>
        <dbReference type="Proteomes" id="UP000244073"/>
    </source>
</evidence>
<dbReference type="AlphaFoldDB" id="A0A2T5MAM1"/>
<gene>
    <name evidence="2" type="ORF">P175DRAFT_0554815</name>
</gene>
<proteinExistence type="predicted"/>
<comment type="caution">
    <text evidence="2">The sequence shown here is derived from an EMBL/GenBank/DDBJ whole genome shotgun (WGS) entry which is preliminary data.</text>
</comment>
<feature type="region of interest" description="Disordered" evidence="1">
    <location>
        <begin position="124"/>
        <end position="207"/>
    </location>
</feature>
<evidence type="ECO:0000256" key="1">
    <source>
        <dbReference type="SAM" id="MobiDB-lite"/>
    </source>
</evidence>
<dbReference type="RefSeq" id="XP_040756975.1">
    <property type="nucleotide sequence ID" value="XM_040900584.1"/>
</dbReference>
<accession>A0A2T5MAM1</accession>
<name>A0A2T5MAM1_9EURO</name>
<protein>
    <submittedName>
        <fullName evidence="2">Uncharacterized protein</fullName>
    </submittedName>
</protein>
<evidence type="ECO:0000313" key="2">
    <source>
        <dbReference type="EMBL" id="PTU25583.1"/>
    </source>
</evidence>
<reference evidence="2 3" key="1">
    <citation type="journal article" date="2018" name="Proc. Natl. Acad. Sci. U.S.A.">
        <title>Linking secondary metabolites to gene clusters through genome sequencing of six diverse Aspergillus species.</title>
        <authorList>
            <person name="Kaerboelling I."/>
            <person name="Vesth T.C."/>
            <person name="Frisvad J.C."/>
            <person name="Nybo J.L."/>
            <person name="Theobald S."/>
            <person name="Kuo A."/>
            <person name="Bowyer P."/>
            <person name="Matsuda Y."/>
            <person name="Mondo S."/>
            <person name="Lyhne E.K."/>
            <person name="Kogle M.E."/>
            <person name="Clum A."/>
            <person name="Lipzen A."/>
            <person name="Salamov A."/>
            <person name="Ngan C.Y."/>
            <person name="Daum C."/>
            <person name="Chiniquy J."/>
            <person name="Barry K."/>
            <person name="LaButti K."/>
            <person name="Haridas S."/>
            <person name="Simmons B.A."/>
            <person name="Magnuson J.K."/>
            <person name="Mortensen U.H."/>
            <person name="Larsen T.O."/>
            <person name="Grigoriev I.V."/>
            <person name="Baker S.E."/>
            <person name="Andersen M.R."/>
        </authorList>
    </citation>
    <scope>NUCLEOTIDE SEQUENCE [LARGE SCALE GENOMIC DNA]</scope>
    <source>
        <strain evidence="2 3">IBT 24754</strain>
    </source>
</reference>
<organism evidence="2 3">
    <name type="scientific">Aspergillus ochraceoroseus IBT 24754</name>
    <dbReference type="NCBI Taxonomy" id="1392256"/>
    <lineage>
        <taxon>Eukaryota</taxon>
        <taxon>Fungi</taxon>
        <taxon>Dikarya</taxon>
        <taxon>Ascomycota</taxon>
        <taxon>Pezizomycotina</taxon>
        <taxon>Eurotiomycetes</taxon>
        <taxon>Eurotiomycetidae</taxon>
        <taxon>Eurotiales</taxon>
        <taxon>Aspergillaceae</taxon>
        <taxon>Aspergillus</taxon>
        <taxon>Aspergillus subgen. Nidulantes</taxon>
    </lineage>
</organism>
<sequence>MHSSGFDDRVAEQKLNDILEAEWSEQKPRPDGEFKSTNPAVWTLSHDLIEGIVQSHPSAESGMQMDGQSWENRGSECQRHHPIMSATPLSYIIVPCLRLYGSSSLNNSVEIIFAHNWILSSSTHNPSMRSSGSQTQNPSSRTQGTKSSKTDPTANWSIQEMFETTLDKDGNPVPDPVSFIDGAKMSKGERGFKDEGDMVSAANDDFD</sequence>
<dbReference type="VEuPathDB" id="FungiDB:P175DRAFT_0554815"/>
<dbReference type="EMBL" id="MSFN02000001">
    <property type="protein sequence ID" value="PTU25583.1"/>
    <property type="molecule type" value="Genomic_DNA"/>
</dbReference>